<sequence>MNGVCVSKVFVKKIMREYNMRSDEAHVRRWLYKSYDGSTGAVACWYISHINGEEIVSSMVVSEIQERRYTSCLKLQLSAALLWFYCIMKVLIVIVAILACASAQATYRPQVPQYAPIPYSFNYLAEGDEGTSGHQETGDGAGNVQGSYTLTDQDGRRRVVEYTAGADGFKATVRTNEPGTDNSNPADVVFESTAPDARGPIIMYGNAASQRYTTTTNRNQPQGMRYVLVPSTDPRARRQ</sequence>
<proteinExistence type="predicted"/>
<accession>A0A8X7CA81</accession>
<comment type="caution">
    <text evidence="6">The sequence shown here is derived from an EMBL/GenBank/DDBJ whole genome shotgun (WGS) entry which is preliminary data.</text>
</comment>
<dbReference type="EMBL" id="BMAV01012397">
    <property type="protein sequence ID" value="GFY59042.1"/>
    <property type="molecule type" value="Genomic_DNA"/>
</dbReference>
<reference evidence="6" key="1">
    <citation type="submission" date="2020-08" db="EMBL/GenBank/DDBJ databases">
        <title>Multicomponent nature underlies the extraordinary mechanical properties of spider dragline silk.</title>
        <authorList>
            <person name="Kono N."/>
            <person name="Nakamura H."/>
            <person name="Mori M."/>
            <person name="Yoshida Y."/>
            <person name="Ohtoshi R."/>
            <person name="Malay A.D."/>
            <person name="Moran D.A.P."/>
            <person name="Tomita M."/>
            <person name="Numata K."/>
            <person name="Arakawa K."/>
        </authorList>
    </citation>
    <scope>NUCLEOTIDE SEQUENCE</scope>
</reference>
<gene>
    <name evidence="6" type="primary">NCL1_12487</name>
    <name evidence="6" type="ORF">TNIN_343591</name>
</gene>
<name>A0A8X7CA81_9ARAC</name>
<dbReference type="AlphaFoldDB" id="A0A8X7CA81"/>
<dbReference type="Pfam" id="PF00379">
    <property type="entry name" value="Chitin_bind_4"/>
    <property type="match status" value="1"/>
</dbReference>
<protein>
    <submittedName>
        <fullName evidence="6">Adult-specific rigid cuticular protein 15.7</fullName>
    </submittedName>
</protein>
<dbReference type="InterPro" id="IPR031311">
    <property type="entry name" value="CHIT_BIND_RR_consensus"/>
</dbReference>
<keyword evidence="5" id="KW-0812">Transmembrane</keyword>
<dbReference type="InterPro" id="IPR000618">
    <property type="entry name" value="Insect_cuticle"/>
</dbReference>
<dbReference type="GO" id="GO:0008010">
    <property type="term" value="F:structural constituent of chitin-based larval cuticle"/>
    <property type="evidence" value="ECO:0007669"/>
    <property type="project" value="TreeGrafter"/>
</dbReference>
<dbReference type="PANTHER" id="PTHR10380">
    <property type="entry name" value="CUTICLE PROTEIN"/>
    <property type="match status" value="1"/>
</dbReference>
<keyword evidence="5" id="KW-0472">Membrane</keyword>
<dbReference type="PROSITE" id="PS51155">
    <property type="entry name" value="CHIT_BIND_RR_2"/>
    <property type="match status" value="1"/>
</dbReference>
<evidence type="ECO:0000313" key="7">
    <source>
        <dbReference type="Proteomes" id="UP000886998"/>
    </source>
</evidence>
<organism evidence="6 7">
    <name type="scientific">Trichonephila inaurata madagascariensis</name>
    <dbReference type="NCBI Taxonomy" id="2747483"/>
    <lineage>
        <taxon>Eukaryota</taxon>
        <taxon>Metazoa</taxon>
        <taxon>Ecdysozoa</taxon>
        <taxon>Arthropoda</taxon>
        <taxon>Chelicerata</taxon>
        <taxon>Arachnida</taxon>
        <taxon>Araneae</taxon>
        <taxon>Araneomorphae</taxon>
        <taxon>Entelegynae</taxon>
        <taxon>Araneoidea</taxon>
        <taxon>Nephilidae</taxon>
        <taxon>Trichonephila</taxon>
        <taxon>Trichonephila inaurata</taxon>
    </lineage>
</organism>
<keyword evidence="2 3" id="KW-0193">Cuticle</keyword>
<dbReference type="GO" id="GO:0062129">
    <property type="term" value="C:chitin-based extracellular matrix"/>
    <property type="evidence" value="ECO:0007669"/>
    <property type="project" value="TreeGrafter"/>
</dbReference>
<keyword evidence="5" id="KW-1133">Transmembrane helix</keyword>
<keyword evidence="7" id="KW-1185">Reference proteome</keyword>
<evidence type="ECO:0000256" key="4">
    <source>
        <dbReference type="SAM" id="MobiDB-lite"/>
    </source>
</evidence>
<dbReference type="Proteomes" id="UP000886998">
    <property type="component" value="Unassembled WGS sequence"/>
</dbReference>
<evidence type="ECO:0000256" key="3">
    <source>
        <dbReference type="PROSITE-ProRule" id="PRU00497"/>
    </source>
</evidence>
<dbReference type="PANTHER" id="PTHR10380:SF235">
    <property type="entry name" value="CUTICULAR PROTEIN 73D, ISOFORM B"/>
    <property type="match status" value="1"/>
</dbReference>
<dbReference type="OrthoDB" id="6418423at2759"/>
<feature type="transmembrane region" description="Helical" evidence="5">
    <location>
        <begin position="77"/>
        <end position="99"/>
    </location>
</feature>
<dbReference type="InterPro" id="IPR050468">
    <property type="entry name" value="Cuticle_Struct_Prot"/>
</dbReference>
<evidence type="ECO:0000256" key="5">
    <source>
        <dbReference type="SAM" id="Phobius"/>
    </source>
</evidence>
<comment type="function">
    <text evidence="1">Component of the rigid cuticle of the spider.</text>
</comment>
<evidence type="ECO:0000256" key="1">
    <source>
        <dbReference type="ARBA" id="ARBA00002980"/>
    </source>
</evidence>
<dbReference type="PROSITE" id="PS00233">
    <property type="entry name" value="CHIT_BIND_RR_1"/>
    <property type="match status" value="1"/>
</dbReference>
<evidence type="ECO:0000256" key="2">
    <source>
        <dbReference type="ARBA" id="ARBA00022460"/>
    </source>
</evidence>
<feature type="region of interest" description="Disordered" evidence="4">
    <location>
        <begin position="128"/>
        <end position="150"/>
    </location>
</feature>
<evidence type="ECO:0000313" key="6">
    <source>
        <dbReference type="EMBL" id="GFY59042.1"/>
    </source>
</evidence>